<dbReference type="Proteomes" id="UP000827372">
    <property type="component" value="Segment"/>
</dbReference>
<evidence type="ECO:0000313" key="3">
    <source>
        <dbReference type="Proteomes" id="UP000827372"/>
    </source>
</evidence>
<dbReference type="KEGG" id="vg:75691507"/>
<accession>A0AAE7RX71</accession>
<feature type="region of interest" description="Disordered" evidence="1">
    <location>
        <begin position="54"/>
        <end position="79"/>
    </location>
</feature>
<reference evidence="2 3" key="1">
    <citation type="submission" date="2021-04" db="EMBL/GenBank/DDBJ databases">
        <authorList>
            <person name="Shkoporov A.N."/>
            <person name="Stockdale S.R."/>
            <person name="Guerin E."/>
            <person name="Ross R.P."/>
            <person name="Hill C."/>
        </authorList>
    </citation>
    <scope>NUCLEOTIDE SEQUENCE [LARGE SCALE GENOMIC DNA]</scope>
    <source>
        <strain evidence="3">cr91_1</strain>
    </source>
</reference>
<dbReference type="RefSeq" id="YP_010359140.1">
    <property type="nucleotide sequence ID" value="NC_062770.1"/>
</dbReference>
<protein>
    <submittedName>
        <fullName evidence="2">Uncharacterized protein</fullName>
    </submittedName>
</protein>
<organism evidence="2 3">
    <name type="scientific">uncultured phage cr91_1</name>
    <dbReference type="NCBI Taxonomy" id="2986403"/>
    <lineage>
        <taxon>Viruses</taxon>
        <taxon>Duplodnaviria</taxon>
        <taxon>Heunggongvirae</taxon>
        <taxon>Uroviricota</taxon>
        <taxon>Caudoviricetes</taxon>
        <taxon>Crassvirales</taxon>
        <taxon>Intestiviridae</taxon>
        <taxon>Crudevirinae</taxon>
        <taxon>Drivevirus</taxon>
        <taxon>Drivevirus gastrointestinalis</taxon>
    </lineage>
</organism>
<dbReference type="GeneID" id="75691507"/>
<dbReference type="EMBL" id="MZ130480">
    <property type="protein sequence ID" value="QWM89568.1"/>
    <property type="molecule type" value="Genomic_DNA"/>
</dbReference>
<evidence type="ECO:0000256" key="1">
    <source>
        <dbReference type="SAM" id="MobiDB-lite"/>
    </source>
</evidence>
<proteinExistence type="predicted"/>
<gene>
    <name evidence="2" type="primary">gp_16338</name>
</gene>
<keyword evidence="3" id="KW-1185">Reference proteome</keyword>
<name>A0AAE7RX71_9CAUD</name>
<sequence length="198" mass="22191">MAQIKKEGSVPVSKYAAKKAARAKKEVETVITEETKIEEKEDIKVEADKAKTVIEQPATEAPAPQEQTTVNKPANKAVSGKTRTVVGKEKREINVDVPDHVLEVAYIPKDNAAIRRYCSLNILNHLSQIGVIRKDGKGNYVKFLWNKFRVSSDGIIKEYSYREKFFLVALISSFNQFANAAQQTISDFMDKEGIDTID</sequence>
<evidence type="ECO:0000313" key="2">
    <source>
        <dbReference type="EMBL" id="QWM89568.1"/>
    </source>
</evidence>